<organism evidence="1 2">
    <name type="scientific">Flavobacterium omnivorum</name>
    <dbReference type="NCBI Taxonomy" id="178355"/>
    <lineage>
        <taxon>Bacteria</taxon>
        <taxon>Pseudomonadati</taxon>
        <taxon>Bacteroidota</taxon>
        <taxon>Flavobacteriia</taxon>
        <taxon>Flavobacteriales</taxon>
        <taxon>Flavobacteriaceae</taxon>
        <taxon>Flavobacterium</taxon>
    </lineage>
</organism>
<evidence type="ECO:0000313" key="1">
    <source>
        <dbReference type="EMBL" id="SDI08223.1"/>
    </source>
</evidence>
<proteinExistence type="predicted"/>
<reference evidence="2" key="1">
    <citation type="submission" date="2016-10" db="EMBL/GenBank/DDBJ databases">
        <authorList>
            <person name="Varghese N."/>
            <person name="Submissions S."/>
        </authorList>
    </citation>
    <scope>NUCLEOTIDE SEQUENCE [LARGE SCALE GENOMIC DNA]</scope>
    <source>
        <strain evidence="2">CGMCC 1.2747</strain>
    </source>
</reference>
<gene>
    <name evidence="1" type="ORF">SAMN04488062_12225</name>
</gene>
<protein>
    <submittedName>
        <fullName evidence="1">Uncharacterized protein</fullName>
    </submittedName>
</protein>
<dbReference type="Proteomes" id="UP000199274">
    <property type="component" value="Unassembled WGS sequence"/>
</dbReference>
<sequence>MNPLPILPSIVPLVFLNKIEDFAQATLLKSPTITQVSEFCFIFFAILKSAPSRSLEFSSSVGLGGGGCTAKKVNSKLSGVLISASMLGRSSATK</sequence>
<dbReference type="AlphaFoldDB" id="A0A1G8HNG4"/>
<accession>A0A1G8HNG4</accession>
<keyword evidence="2" id="KW-1185">Reference proteome</keyword>
<dbReference type="EMBL" id="FNDB01000022">
    <property type="protein sequence ID" value="SDI08223.1"/>
    <property type="molecule type" value="Genomic_DNA"/>
</dbReference>
<evidence type="ECO:0000313" key="2">
    <source>
        <dbReference type="Proteomes" id="UP000199274"/>
    </source>
</evidence>
<name>A0A1G8HNG4_9FLAO</name>